<evidence type="ECO:0000313" key="3">
    <source>
        <dbReference type="Proteomes" id="UP000183920"/>
    </source>
</evidence>
<dbReference type="EMBL" id="CVRY01000004">
    <property type="protein sequence ID" value="CRL63249.1"/>
    <property type="molecule type" value="Genomic_DNA"/>
</dbReference>
<evidence type="ECO:0000313" key="2">
    <source>
        <dbReference type="EMBL" id="CRL63249.1"/>
    </source>
</evidence>
<dbReference type="AlphaFoldDB" id="A0A0G4QCD4"/>
<dbReference type="InterPro" id="IPR005371">
    <property type="entry name" value="UPF0181"/>
</dbReference>
<protein>
    <recommendedName>
        <fullName evidence="1">UPF0181 protein BN1804_02412</fullName>
    </recommendedName>
</protein>
<dbReference type="HAMAP" id="MF_00507">
    <property type="entry name" value="UPF0181"/>
    <property type="match status" value="1"/>
</dbReference>
<organism evidence="2 3">
    <name type="scientific">Proteus penneri</name>
    <dbReference type="NCBI Taxonomy" id="102862"/>
    <lineage>
        <taxon>Bacteria</taxon>
        <taxon>Pseudomonadati</taxon>
        <taxon>Pseudomonadota</taxon>
        <taxon>Gammaproteobacteria</taxon>
        <taxon>Enterobacterales</taxon>
        <taxon>Morganellaceae</taxon>
        <taxon>Proteus</taxon>
    </lineage>
</organism>
<accession>A0A0G4QCD4</accession>
<comment type="similarity">
    <text evidence="1">Belongs to the UPF0181 family.</text>
</comment>
<dbReference type="GeneID" id="83612012"/>
<evidence type="ECO:0000256" key="1">
    <source>
        <dbReference type="HAMAP-Rule" id="MF_00507"/>
    </source>
</evidence>
<dbReference type="NCBIfam" id="NF003476">
    <property type="entry name" value="PRK05114.1"/>
    <property type="match status" value="1"/>
</dbReference>
<dbReference type="RefSeq" id="WP_069367593.1">
    <property type="nucleotide sequence ID" value="NZ_CAXOKO010000003.1"/>
</dbReference>
<dbReference type="Proteomes" id="UP000183920">
    <property type="component" value="Unassembled WGS sequence"/>
</dbReference>
<reference evidence="3" key="1">
    <citation type="submission" date="2015-06" db="EMBL/GenBank/DDBJ databases">
        <authorList>
            <person name="Urmite Genomes"/>
        </authorList>
    </citation>
    <scope>NUCLEOTIDE SEQUENCE [LARGE SCALE GENOMIC DNA]</scope>
    <source>
        <strain evidence="3">CSUR P1867</strain>
    </source>
</reference>
<dbReference type="Pfam" id="PF03701">
    <property type="entry name" value="UPF0181"/>
    <property type="match status" value="1"/>
</dbReference>
<proteinExistence type="inferred from homology"/>
<gene>
    <name evidence="2" type="ORF">BN1804_02412</name>
</gene>
<name>A0A0G4QCD4_9GAMM</name>
<sequence>MFLGMPTLTHEEQQKAVEKIQSLMAEGMSSGEAIQLVAQELREKHTTRESVSIVFDDENE</sequence>